<dbReference type="PANTHER" id="PTHR24421">
    <property type="entry name" value="NITRATE/NITRITE SENSOR PROTEIN NARX-RELATED"/>
    <property type="match status" value="1"/>
</dbReference>
<feature type="coiled-coil region" evidence="9">
    <location>
        <begin position="29"/>
        <end position="63"/>
    </location>
</feature>
<dbReference type="GO" id="GO:0000155">
    <property type="term" value="F:phosphorelay sensor kinase activity"/>
    <property type="evidence" value="ECO:0007669"/>
    <property type="project" value="InterPro"/>
</dbReference>
<dbReference type="InterPro" id="IPR005467">
    <property type="entry name" value="His_kinase_dom"/>
</dbReference>
<evidence type="ECO:0000256" key="7">
    <source>
        <dbReference type="ARBA" id="ARBA00023012"/>
    </source>
</evidence>
<accession>A0A1X7L6A8</accession>
<dbReference type="InterPro" id="IPR011712">
    <property type="entry name" value="Sig_transdc_His_kin_sub3_dim/P"/>
</dbReference>
<dbReference type="InterPro" id="IPR036890">
    <property type="entry name" value="HATPase_C_sf"/>
</dbReference>
<keyword evidence="5 11" id="KW-0418">Kinase</keyword>
<dbReference type="InterPro" id="IPR003594">
    <property type="entry name" value="HATPase_dom"/>
</dbReference>
<evidence type="ECO:0000256" key="9">
    <source>
        <dbReference type="SAM" id="Coils"/>
    </source>
</evidence>
<evidence type="ECO:0000256" key="2">
    <source>
        <dbReference type="ARBA" id="ARBA00022475"/>
    </source>
</evidence>
<dbReference type="Proteomes" id="UP000193355">
    <property type="component" value="Unassembled WGS sequence"/>
</dbReference>
<keyword evidence="3" id="KW-0808">Transferase</keyword>
<evidence type="ECO:0000256" key="6">
    <source>
        <dbReference type="ARBA" id="ARBA00022989"/>
    </source>
</evidence>
<keyword evidence="9" id="KW-0175">Coiled coil</keyword>
<protein>
    <submittedName>
        <fullName evidence="11">Two-component system, NarL family, sensor histidine kinase DegS</fullName>
    </submittedName>
</protein>
<dbReference type="STRING" id="561720.SAMN06275492_14721"/>
<dbReference type="Pfam" id="PF07730">
    <property type="entry name" value="HisKA_3"/>
    <property type="match status" value="1"/>
</dbReference>
<comment type="subcellular location">
    <subcellularLocation>
        <location evidence="1">Cell membrane</location>
        <topology evidence="1">Multi-pass membrane protein</topology>
    </subcellularLocation>
</comment>
<gene>
    <name evidence="11" type="ORF">SAMN06275492_14721</name>
</gene>
<evidence type="ECO:0000256" key="1">
    <source>
        <dbReference type="ARBA" id="ARBA00004651"/>
    </source>
</evidence>
<keyword evidence="8" id="KW-0472">Membrane</keyword>
<dbReference type="EMBL" id="FXBB01000047">
    <property type="protein sequence ID" value="SMG48903.1"/>
    <property type="molecule type" value="Genomic_DNA"/>
</dbReference>
<evidence type="ECO:0000256" key="8">
    <source>
        <dbReference type="ARBA" id="ARBA00023136"/>
    </source>
</evidence>
<dbReference type="OrthoDB" id="9781904at2"/>
<organism evidence="11 12">
    <name type="scientific">Dethiosulfovibrio salsuginis</name>
    <dbReference type="NCBI Taxonomy" id="561720"/>
    <lineage>
        <taxon>Bacteria</taxon>
        <taxon>Thermotogati</taxon>
        <taxon>Synergistota</taxon>
        <taxon>Synergistia</taxon>
        <taxon>Synergistales</taxon>
        <taxon>Dethiosulfovibrionaceae</taxon>
        <taxon>Dethiosulfovibrio</taxon>
    </lineage>
</organism>
<dbReference type="GO" id="GO:0046983">
    <property type="term" value="F:protein dimerization activity"/>
    <property type="evidence" value="ECO:0007669"/>
    <property type="project" value="InterPro"/>
</dbReference>
<keyword evidence="4" id="KW-0812">Transmembrane</keyword>
<dbReference type="AlphaFoldDB" id="A0A1X7L6A8"/>
<evidence type="ECO:0000256" key="5">
    <source>
        <dbReference type="ARBA" id="ARBA00022777"/>
    </source>
</evidence>
<dbReference type="Gene3D" id="3.30.565.10">
    <property type="entry name" value="Histidine kinase-like ATPase, C-terminal domain"/>
    <property type="match status" value="1"/>
</dbReference>
<evidence type="ECO:0000256" key="3">
    <source>
        <dbReference type="ARBA" id="ARBA00022679"/>
    </source>
</evidence>
<proteinExistence type="predicted"/>
<dbReference type="Pfam" id="PF05384">
    <property type="entry name" value="DegS"/>
    <property type="match status" value="1"/>
</dbReference>
<name>A0A1X7L6A8_9BACT</name>
<dbReference type="InterPro" id="IPR050482">
    <property type="entry name" value="Sensor_HK_TwoCompSys"/>
</dbReference>
<dbReference type="SMART" id="SM00387">
    <property type="entry name" value="HATPase_c"/>
    <property type="match status" value="1"/>
</dbReference>
<keyword evidence="7" id="KW-0902">Two-component regulatory system</keyword>
<feature type="domain" description="Histidine kinase" evidence="10">
    <location>
        <begin position="277"/>
        <end position="370"/>
    </location>
</feature>
<dbReference type="RefSeq" id="WP_085545603.1">
    <property type="nucleotide sequence ID" value="NZ_FXBB01000047.1"/>
</dbReference>
<dbReference type="GO" id="GO:0005886">
    <property type="term" value="C:plasma membrane"/>
    <property type="evidence" value="ECO:0007669"/>
    <property type="project" value="UniProtKB-SubCell"/>
</dbReference>
<dbReference type="SUPFAM" id="SSF55874">
    <property type="entry name" value="ATPase domain of HSP90 chaperone/DNA topoisomerase II/histidine kinase"/>
    <property type="match status" value="1"/>
</dbReference>
<dbReference type="Gene3D" id="1.20.5.1930">
    <property type="match status" value="1"/>
</dbReference>
<keyword evidence="2" id="KW-1003">Cell membrane</keyword>
<dbReference type="Pfam" id="PF02518">
    <property type="entry name" value="HATPase_c"/>
    <property type="match status" value="1"/>
</dbReference>
<evidence type="ECO:0000259" key="10">
    <source>
        <dbReference type="PROSITE" id="PS50109"/>
    </source>
</evidence>
<dbReference type="PROSITE" id="PS50109">
    <property type="entry name" value="HIS_KIN"/>
    <property type="match status" value="1"/>
</dbReference>
<keyword evidence="12" id="KW-1185">Reference proteome</keyword>
<dbReference type="InterPro" id="IPR008595">
    <property type="entry name" value="DegS"/>
</dbReference>
<sequence length="375" mass="42022">MDRQDALKQVIERVQKDLIDSVKTVSDFRKDELTRLDSIRKELKQVREELATVIEELDSSTKAYFSARADLSQIVRSGGEAEQREAYERAEGFMLAKAGLSEREKGLRNMRDYLERDERRVAAQVERSDAVATKFRLALDVVNDEIEAGGSSKKDGLSLAYGLVERESRSLAREIHDGPAQRFAGAMMSLDFTRRLMDLEQYDRACQELSKVKEQMTETMDEIRSFLFLLYPRDMEDGLDVALVRLGDSMSQKYGVPIGVKSFGPIKSVPEFVGANVYKIVRQALGNALLKGNPERVTVMLSVRSDRLFVKVMDDGSGFDVEKAKESAIARGSYGLVSMEERARLAGGELKIESVLGQGTIVSLEVPLRGDLDRD</sequence>
<reference evidence="12" key="1">
    <citation type="submission" date="2017-04" db="EMBL/GenBank/DDBJ databases">
        <authorList>
            <person name="Varghese N."/>
            <person name="Submissions S."/>
        </authorList>
    </citation>
    <scope>NUCLEOTIDE SEQUENCE [LARGE SCALE GENOMIC DNA]</scope>
    <source>
        <strain evidence="12">USBA 82</strain>
    </source>
</reference>
<evidence type="ECO:0000313" key="12">
    <source>
        <dbReference type="Proteomes" id="UP000193355"/>
    </source>
</evidence>
<keyword evidence="6" id="KW-1133">Transmembrane helix</keyword>
<dbReference type="CDD" id="cd16917">
    <property type="entry name" value="HATPase_UhpB-NarQ-NarX-like"/>
    <property type="match status" value="1"/>
</dbReference>
<evidence type="ECO:0000256" key="4">
    <source>
        <dbReference type="ARBA" id="ARBA00022692"/>
    </source>
</evidence>
<dbReference type="PANTHER" id="PTHR24421:SF37">
    <property type="entry name" value="SENSOR HISTIDINE KINASE NARS"/>
    <property type="match status" value="1"/>
</dbReference>
<evidence type="ECO:0000313" key="11">
    <source>
        <dbReference type="EMBL" id="SMG48903.1"/>
    </source>
</evidence>